<accession>A0A8S9S034</accession>
<sequence length="93" mass="10895">MRCTTLFMVSCVFIFYILSHGKEIDGDARDTDCWDYITFPEGKCGFHGNKKCFEDMRSKNKTIRYRQCKCTITGFWGHQHGCYCRRADPSNCL</sequence>
<dbReference type="GO" id="GO:0007165">
    <property type="term" value="P:signal transduction"/>
    <property type="evidence" value="ECO:0007669"/>
    <property type="project" value="InterPro"/>
</dbReference>
<dbReference type="GO" id="GO:0005576">
    <property type="term" value="C:extracellular region"/>
    <property type="evidence" value="ECO:0007669"/>
    <property type="project" value="UniProtKB-SubCell"/>
</dbReference>
<keyword evidence="5" id="KW-1015">Disulfide bond</keyword>
<dbReference type="Pfam" id="PF06876">
    <property type="entry name" value="SCRL"/>
    <property type="match status" value="1"/>
</dbReference>
<evidence type="ECO:0000313" key="9">
    <source>
        <dbReference type="Proteomes" id="UP000712600"/>
    </source>
</evidence>
<keyword evidence="4 6" id="KW-0732">Signal</keyword>
<dbReference type="AlphaFoldDB" id="A0A8S9S034"/>
<dbReference type="EMBL" id="QGKX02000088">
    <property type="protein sequence ID" value="KAF3586420.1"/>
    <property type="molecule type" value="Genomic_DNA"/>
</dbReference>
<evidence type="ECO:0000313" key="7">
    <source>
        <dbReference type="EMBL" id="KAF2556914.1"/>
    </source>
</evidence>
<feature type="chain" id="PRO_5044693473" evidence="6">
    <location>
        <begin position="22"/>
        <end position="93"/>
    </location>
</feature>
<evidence type="ECO:0000256" key="4">
    <source>
        <dbReference type="ARBA" id="ARBA00022729"/>
    </source>
</evidence>
<proteinExistence type="inferred from homology"/>
<organism evidence="8 9">
    <name type="scientific">Brassica cretica</name>
    <name type="common">Mustard</name>
    <dbReference type="NCBI Taxonomy" id="69181"/>
    <lineage>
        <taxon>Eukaryota</taxon>
        <taxon>Viridiplantae</taxon>
        <taxon>Streptophyta</taxon>
        <taxon>Embryophyta</taxon>
        <taxon>Tracheophyta</taxon>
        <taxon>Spermatophyta</taxon>
        <taxon>Magnoliopsida</taxon>
        <taxon>eudicotyledons</taxon>
        <taxon>Gunneridae</taxon>
        <taxon>Pentapetalae</taxon>
        <taxon>rosids</taxon>
        <taxon>malvids</taxon>
        <taxon>Brassicales</taxon>
        <taxon>Brassicaceae</taxon>
        <taxon>Brassiceae</taxon>
        <taxon>Brassica</taxon>
    </lineage>
</organism>
<evidence type="ECO:0000256" key="6">
    <source>
        <dbReference type="SAM" id="SignalP"/>
    </source>
</evidence>
<dbReference type="OrthoDB" id="1020577at2759"/>
<evidence type="ECO:0000313" key="8">
    <source>
        <dbReference type="EMBL" id="KAF3586420.1"/>
    </source>
</evidence>
<comment type="similarity">
    <text evidence="2">Belongs to the DEFL family.</text>
</comment>
<evidence type="ECO:0000256" key="1">
    <source>
        <dbReference type="ARBA" id="ARBA00004613"/>
    </source>
</evidence>
<dbReference type="PANTHER" id="PTHR34450">
    <property type="entry name" value="DEFENSIN-LIKE PROTEIN 245-RELATED"/>
    <property type="match status" value="1"/>
</dbReference>
<protein>
    <submittedName>
        <fullName evidence="8">Uncharacterized protein</fullName>
    </submittedName>
</protein>
<reference evidence="7" key="2">
    <citation type="submission" date="2019-12" db="EMBL/GenBank/DDBJ databases">
        <title>Genome sequencing and annotation of Brassica cretica.</title>
        <authorList>
            <person name="Studholme D.J."/>
            <person name="Sarris P.F."/>
        </authorList>
    </citation>
    <scope>NUCLEOTIDE SEQUENCE</scope>
    <source>
        <strain evidence="7">PFS-001/15</strain>
        <tissue evidence="7">Leaf</tissue>
    </source>
</reference>
<keyword evidence="3" id="KW-0964">Secreted</keyword>
<gene>
    <name evidence="7" type="ORF">F2Q68_00017588</name>
    <name evidence="8" type="ORF">F2Q69_00031485</name>
</gene>
<dbReference type="InterPro" id="IPR010682">
    <property type="entry name" value="SCRL"/>
</dbReference>
<dbReference type="EMBL" id="QGKW02001940">
    <property type="protein sequence ID" value="KAF2556914.1"/>
    <property type="molecule type" value="Genomic_DNA"/>
</dbReference>
<feature type="signal peptide" evidence="6">
    <location>
        <begin position="1"/>
        <end position="21"/>
    </location>
</feature>
<comment type="subcellular location">
    <subcellularLocation>
        <location evidence="1">Secreted</location>
    </subcellularLocation>
</comment>
<comment type="caution">
    <text evidence="8">The sequence shown here is derived from an EMBL/GenBank/DDBJ whole genome shotgun (WGS) entry which is preliminary data.</text>
</comment>
<name>A0A8S9S034_BRACR</name>
<dbReference type="Proteomes" id="UP000712600">
    <property type="component" value="Unassembled WGS sequence"/>
</dbReference>
<evidence type="ECO:0000256" key="3">
    <source>
        <dbReference type="ARBA" id="ARBA00022525"/>
    </source>
</evidence>
<dbReference type="PANTHER" id="PTHR34450:SF8">
    <property type="entry name" value="DEFENSIN-LIKE PROTEIN 232-RELATED"/>
    <property type="match status" value="1"/>
</dbReference>
<evidence type="ECO:0000256" key="5">
    <source>
        <dbReference type="ARBA" id="ARBA00023157"/>
    </source>
</evidence>
<dbReference type="Proteomes" id="UP000712281">
    <property type="component" value="Unassembled WGS sequence"/>
</dbReference>
<reference evidence="8" key="1">
    <citation type="submission" date="2019-12" db="EMBL/GenBank/DDBJ databases">
        <title>Genome sequencing and annotation of Brassica cretica.</title>
        <authorList>
            <person name="Studholme D.J."/>
            <person name="Sarris P."/>
        </authorList>
    </citation>
    <scope>NUCLEOTIDE SEQUENCE</scope>
    <source>
        <strain evidence="8">PFS-109/04</strain>
        <tissue evidence="8">Leaf</tissue>
    </source>
</reference>
<evidence type="ECO:0000256" key="2">
    <source>
        <dbReference type="ARBA" id="ARBA00006722"/>
    </source>
</evidence>